<feature type="domain" description="OLD protein-like TOPRIM" evidence="3">
    <location>
        <begin position="376"/>
        <end position="439"/>
    </location>
</feature>
<name>A0A2R7YXG8_9ACTN</name>
<dbReference type="OrthoDB" id="3237462at2"/>
<comment type="caution">
    <text evidence="4">The sequence shown here is derived from an EMBL/GenBank/DDBJ whole genome shotgun (WGS) entry which is preliminary data.</text>
</comment>
<evidence type="ECO:0000313" key="4">
    <source>
        <dbReference type="EMBL" id="PUA81053.1"/>
    </source>
</evidence>
<evidence type="ECO:0000259" key="2">
    <source>
        <dbReference type="Pfam" id="PF13476"/>
    </source>
</evidence>
<dbReference type="InterPro" id="IPR027417">
    <property type="entry name" value="P-loop_NTPase"/>
</dbReference>
<dbReference type="InterPro" id="IPR051396">
    <property type="entry name" value="Bact_Antivir_Def_Nuclease"/>
</dbReference>
<keyword evidence="5" id="KW-1185">Reference proteome</keyword>
<evidence type="ECO:0000313" key="5">
    <source>
        <dbReference type="Proteomes" id="UP000244867"/>
    </source>
</evidence>
<dbReference type="AlphaFoldDB" id="A0A2R7YXG8"/>
<evidence type="ECO:0000259" key="3">
    <source>
        <dbReference type="Pfam" id="PF20469"/>
    </source>
</evidence>
<keyword evidence="4" id="KW-0255">Endonuclease</keyword>
<dbReference type="RefSeq" id="WP_108344621.1">
    <property type="nucleotide sequence ID" value="NZ_PYXZ01000004.1"/>
</dbReference>
<dbReference type="InterPro" id="IPR034139">
    <property type="entry name" value="TOPRIM_OLD"/>
</dbReference>
<dbReference type="PANTHER" id="PTHR43581:SF4">
    <property type="entry name" value="ATP_GTP PHOSPHATASE"/>
    <property type="match status" value="1"/>
</dbReference>
<evidence type="ECO:0000259" key="1">
    <source>
        <dbReference type="Pfam" id="PF13304"/>
    </source>
</evidence>
<dbReference type="Gene3D" id="3.40.50.300">
    <property type="entry name" value="P-loop containing nucleotide triphosphate hydrolases"/>
    <property type="match status" value="2"/>
</dbReference>
<dbReference type="InterPro" id="IPR003959">
    <property type="entry name" value="ATPase_AAA_core"/>
</dbReference>
<accession>A0A2R7YXG8</accession>
<dbReference type="GO" id="GO:0006302">
    <property type="term" value="P:double-strand break repair"/>
    <property type="evidence" value="ECO:0007669"/>
    <property type="project" value="InterPro"/>
</dbReference>
<sequence>MITKVVIQGYRKFRSFSVAPDAATNIIVGDNETGKSTLLEAITLALSGRIDGRWANEELNPYWFNAEDVRDYLAAYAKDPQTPAPSIRIELYFDSEDPDVQRMRGVHNSLRLDCPGTKLEVVRNPDYDEEFTAYMADPDRLGVMPTEYFEAMWKDFNDTPLRRRPAALGLSMIDSRTIRSKAGVDYHTREILSSFLEPKERAAISVAHRKSRHEMTTSSLGGLNEKVRDGSEDLHDAPLSLTMDQSARASWEAGVVPQVDNIPFAMAGQGQQASIKVALAMKRRAESARTVLIEEPETHLAYSRLHKLIDRVETLAGKNQQLFVTTHSSFVLNRLGLDKLICLRGDTPARITDLDDGTVAYFKHLSGYDTLRLVLATRLVLVEGPSDEMVFKRGYFDRFNKYPEADGIDVISMNGITFKRALELCTRLDRDVVALQDNDGTDAANIVEELKEYLSVNRKMFVGDPALGKTLEPQLVKANGVDHMRTVLGLRPQDNPDTWMPNHKTEGALRILESEQTVVMPDYVKQAVEHFA</sequence>
<reference evidence="4 5" key="1">
    <citation type="submission" date="2018-03" db="EMBL/GenBank/DDBJ databases">
        <authorList>
            <person name="Keele B.F."/>
        </authorList>
    </citation>
    <scope>NUCLEOTIDE SEQUENCE [LARGE SCALE GENOMIC DNA]</scope>
    <source>
        <strain evidence="4 5">IB-3</strain>
    </source>
</reference>
<proteinExistence type="predicted"/>
<dbReference type="GO" id="GO:0016887">
    <property type="term" value="F:ATP hydrolysis activity"/>
    <property type="evidence" value="ECO:0007669"/>
    <property type="project" value="InterPro"/>
</dbReference>
<keyword evidence="4" id="KW-0540">Nuclease</keyword>
<dbReference type="CDD" id="cd01026">
    <property type="entry name" value="TOPRIM_OLD"/>
    <property type="match status" value="1"/>
</dbReference>
<dbReference type="SUPFAM" id="SSF52540">
    <property type="entry name" value="P-loop containing nucleoside triphosphate hydrolases"/>
    <property type="match status" value="1"/>
</dbReference>
<dbReference type="GO" id="GO:0005524">
    <property type="term" value="F:ATP binding"/>
    <property type="evidence" value="ECO:0007669"/>
    <property type="project" value="InterPro"/>
</dbReference>
<dbReference type="Pfam" id="PF13304">
    <property type="entry name" value="AAA_21"/>
    <property type="match status" value="1"/>
</dbReference>
<protein>
    <submittedName>
        <fullName evidence="4">ATP-dependent endonuclease</fullName>
    </submittedName>
</protein>
<feature type="domain" description="ATPase AAA-type core" evidence="1">
    <location>
        <begin position="261"/>
        <end position="333"/>
    </location>
</feature>
<gene>
    <name evidence="4" type="ORF">C7S10_11805</name>
</gene>
<keyword evidence="4" id="KW-0378">Hydrolase</keyword>
<dbReference type="GO" id="GO:0004519">
    <property type="term" value="F:endonuclease activity"/>
    <property type="evidence" value="ECO:0007669"/>
    <property type="project" value="UniProtKB-KW"/>
</dbReference>
<dbReference type="Proteomes" id="UP000244867">
    <property type="component" value="Unassembled WGS sequence"/>
</dbReference>
<organism evidence="4 5">
    <name type="scientific">Nocardioides currus</name>
    <dbReference type="NCBI Taxonomy" id="2133958"/>
    <lineage>
        <taxon>Bacteria</taxon>
        <taxon>Bacillati</taxon>
        <taxon>Actinomycetota</taxon>
        <taxon>Actinomycetes</taxon>
        <taxon>Propionibacteriales</taxon>
        <taxon>Nocardioidaceae</taxon>
        <taxon>Nocardioides</taxon>
    </lineage>
</organism>
<dbReference type="PANTHER" id="PTHR43581">
    <property type="entry name" value="ATP/GTP PHOSPHATASE"/>
    <property type="match status" value="1"/>
</dbReference>
<dbReference type="EMBL" id="PYXZ01000004">
    <property type="protein sequence ID" value="PUA81053.1"/>
    <property type="molecule type" value="Genomic_DNA"/>
</dbReference>
<feature type="domain" description="Rad50/SbcC-type AAA" evidence="2">
    <location>
        <begin position="4"/>
        <end position="52"/>
    </location>
</feature>
<dbReference type="Pfam" id="PF13476">
    <property type="entry name" value="AAA_23"/>
    <property type="match status" value="1"/>
</dbReference>
<dbReference type="Pfam" id="PF20469">
    <property type="entry name" value="OLD-like_TOPRIM"/>
    <property type="match status" value="1"/>
</dbReference>
<dbReference type="InterPro" id="IPR038729">
    <property type="entry name" value="Rad50/SbcC_AAA"/>
</dbReference>